<comment type="caution">
    <text evidence="1">The sequence shown here is derived from an EMBL/GenBank/DDBJ whole genome shotgun (WGS) entry which is preliminary data.</text>
</comment>
<dbReference type="AlphaFoldDB" id="A0A1F6EVK2"/>
<dbReference type="Proteomes" id="UP000177215">
    <property type="component" value="Unassembled WGS sequence"/>
</dbReference>
<reference evidence="1 2" key="1">
    <citation type="journal article" date="2016" name="Nat. Commun.">
        <title>Thousands of microbial genomes shed light on interconnected biogeochemical processes in an aquifer system.</title>
        <authorList>
            <person name="Anantharaman K."/>
            <person name="Brown C.T."/>
            <person name="Hug L.A."/>
            <person name="Sharon I."/>
            <person name="Castelle C.J."/>
            <person name="Probst A.J."/>
            <person name="Thomas B.C."/>
            <person name="Singh A."/>
            <person name="Wilkins M.J."/>
            <person name="Karaoz U."/>
            <person name="Brodie E.L."/>
            <person name="Williams K.H."/>
            <person name="Hubbard S.S."/>
            <person name="Banfield J.F."/>
        </authorList>
    </citation>
    <scope>NUCLEOTIDE SEQUENCE [LARGE SCALE GENOMIC DNA]</scope>
</reference>
<dbReference type="EMBL" id="MFMC01000014">
    <property type="protein sequence ID" value="OGG77522.1"/>
    <property type="molecule type" value="Genomic_DNA"/>
</dbReference>
<name>A0A1F6EVK2_9BACT</name>
<accession>A0A1F6EVK2</accession>
<evidence type="ECO:0000313" key="2">
    <source>
        <dbReference type="Proteomes" id="UP000177215"/>
    </source>
</evidence>
<proteinExistence type="predicted"/>
<dbReference type="STRING" id="1798515.A3B35_01775"/>
<protein>
    <submittedName>
        <fullName evidence="1">Uncharacterized protein</fullName>
    </submittedName>
</protein>
<organism evidence="1 2">
    <name type="scientific">Candidatus Kaiserbacteria bacterium RIFCSPLOWO2_01_FULL_54_24</name>
    <dbReference type="NCBI Taxonomy" id="1798515"/>
    <lineage>
        <taxon>Bacteria</taxon>
        <taxon>Candidatus Kaiseribacteriota</taxon>
    </lineage>
</organism>
<sequence>MATQRWVFSFVVLFAGILCAAAVYLPAVASAQASTQLNPFFGADLTLELSPLYPRPGETVRVTARSILVDLSSATLEWLENGKKVAGGVGVTFVDAKAGALGTETTVTAMVFEDGIEVRRESARIHPTELELLWESNSYVPPFFRGRALPSAGTTLSLEAIPRLKRGDGSSVPDTEITFTWRRNGYVVQEVSGRGASKVTLESPSLFGVDTITVEARTSDGLFESAASVRIPSVEPRLVLYEKHPLFGVMYHNAIPPRSFRPEIETSFTAVPYFAEALADNDGRLVYEWRVNGNPIANDPARPNSITINARGSSGLALIELALSHATNLFLNSFGSWTVTLDSGEGGGGFFTNTIQ</sequence>
<gene>
    <name evidence="1" type="ORF">A3B35_01775</name>
</gene>
<evidence type="ECO:0000313" key="1">
    <source>
        <dbReference type="EMBL" id="OGG77522.1"/>
    </source>
</evidence>